<reference evidence="2" key="1">
    <citation type="journal article" date="2019" name="bioRxiv">
        <title>The Genome of the Zebra Mussel, Dreissena polymorpha: A Resource for Invasive Species Research.</title>
        <authorList>
            <person name="McCartney M.A."/>
            <person name="Auch B."/>
            <person name="Kono T."/>
            <person name="Mallez S."/>
            <person name="Zhang Y."/>
            <person name="Obille A."/>
            <person name="Becker A."/>
            <person name="Abrahante J.E."/>
            <person name="Garbe J."/>
            <person name="Badalamenti J.P."/>
            <person name="Herman A."/>
            <person name="Mangelson H."/>
            <person name="Liachko I."/>
            <person name="Sullivan S."/>
            <person name="Sone E.D."/>
            <person name="Koren S."/>
            <person name="Silverstein K.A.T."/>
            <person name="Beckman K.B."/>
            <person name="Gohl D.M."/>
        </authorList>
    </citation>
    <scope>NUCLEOTIDE SEQUENCE</scope>
    <source>
        <strain evidence="2">Duluth1</strain>
        <tissue evidence="2">Whole animal</tissue>
    </source>
</reference>
<evidence type="ECO:0000313" key="2">
    <source>
        <dbReference type="EMBL" id="KAH3776565.1"/>
    </source>
</evidence>
<proteinExistence type="predicted"/>
<dbReference type="Proteomes" id="UP000828390">
    <property type="component" value="Unassembled WGS sequence"/>
</dbReference>
<dbReference type="InterPro" id="IPR050704">
    <property type="entry name" value="Peptidase_C85-like"/>
</dbReference>
<dbReference type="Pfam" id="PF02338">
    <property type="entry name" value="OTU"/>
    <property type="match status" value="1"/>
</dbReference>
<dbReference type="Gene3D" id="3.90.70.80">
    <property type="match status" value="1"/>
</dbReference>
<dbReference type="SUPFAM" id="SSF54001">
    <property type="entry name" value="Cysteine proteinases"/>
    <property type="match status" value="1"/>
</dbReference>
<dbReference type="GO" id="GO:0004843">
    <property type="term" value="F:cysteine-type deubiquitinase activity"/>
    <property type="evidence" value="ECO:0007669"/>
    <property type="project" value="TreeGrafter"/>
</dbReference>
<gene>
    <name evidence="2" type="ORF">DPMN_177994</name>
</gene>
<evidence type="ECO:0000313" key="3">
    <source>
        <dbReference type="Proteomes" id="UP000828390"/>
    </source>
</evidence>
<dbReference type="AlphaFoldDB" id="A0A9D4EE39"/>
<dbReference type="PROSITE" id="PS50802">
    <property type="entry name" value="OTU"/>
    <property type="match status" value="1"/>
</dbReference>
<dbReference type="GO" id="GO:0016579">
    <property type="term" value="P:protein deubiquitination"/>
    <property type="evidence" value="ECO:0007669"/>
    <property type="project" value="TreeGrafter"/>
</dbReference>
<evidence type="ECO:0000259" key="1">
    <source>
        <dbReference type="PROSITE" id="PS50802"/>
    </source>
</evidence>
<dbReference type="EMBL" id="JAIWYP010000009">
    <property type="protein sequence ID" value="KAH3776565.1"/>
    <property type="molecule type" value="Genomic_DNA"/>
</dbReference>
<feature type="domain" description="OTU" evidence="1">
    <location>
        <begin position="139"/>
        <end position="232"/>
    </location>
</feature>
<dbReference type="InterPro" id="IPR038765">
    <property type="entry name" value="Papain-like_cys_pep_sf"/>
</dbReference>
<accession>A0A9D4EE39</accession>
<comment type="caution">
    <text evidence="2">The sequence shown here is derived from an EMBL/GenBank/DDBJ whole genome shotgun (WGS) entry which is preliminary data.</text>
</comment>
<protein>
    <recommendedName>
        <fullName evidence="1">OTU domain-containing protein</fullName>
    </recommendedName>
</protein>
<name>A0A9D4EE39_DREPO</name>
<dbReference type="PANTHER" id="PTHR12419">
    <property type="entry name" value="OTU DOMAIN CONTAINING PROTEIN"/>
    <property type="match status" value="1"/>
</dbReference>
<organism evidence="2 3">
    <name type="scientific">Dreissena polymorpha</name>
    <name type="common">Zebra mussel</name>
    <name type="synonym">Mytilus polymorpha</name>
    <dbReference type="NCBI Taxonomy" id="45954"/>
    <lineage>
        <taxon>Eukaryota</taxon>
        <taxon>Metazoa</taxon>
        <taxon>Spiralia</taxon>
        <taxon>Lophotrochozoa</taxon>
        <taxon>Mollusca</taxon>
        <taxon>Bivalvia</taxon>
        <taxon>Autobranchia</taxon>
        <taxon>Heteroconchia</taxon>
        <taxon>Euheterodonta</taxon>
        <taxon>Imparidentia</taxon>
        <taxon>Neoheterodontei</taxon>
        <taxon>Myida</taxon>
        <taxon>Dreissenoidea</taxon>
        <taxon>Dreissenidae</taxon>
        <taxon>Dreissena</taxon>
    </lineage>
</organism>
<sequence>MDYTDVDTFSLKRLMDKQARYRGHLEFLDTCTHMNIIPKGFQLKWELQMEAGDEDFEKCRKIKIDAANQLMGVTRDACLKKLNELEGEINHFYSMLDSNEKKSIDIWYVERTLENKLRKLKKIQQLKSQINKDEDVQTYKIISIAKDGNCFYRCLSYFLYGSQMYHESLREDLTQYMYKNSHKYNHLVDGDIHVHLSAQRYTNGRLSSWATEAELKAASDHHQISIHVSTDR</sequence>
<keyword evidence="3" id="KW-1185">Reference proteome</keyword>
<reference evidence="2" key="2">
    <citation type="submission" date="2020-11" db="EMBL/GenBank/DDBJ databases">
        <authorList>
            <person name="McCartney M.A."/>
            <person name="Auch B."/>
            <person name="Kono T."/>
            <person name="Mallez S."/>
            <person name="Becker A."/>
            <person name="Gohl D.M."/>
            <person name="Silverstein K.A.T."/>
            <person name="Koren S."/>
            <person name="Bechman K.B."/>
            <person name="Herman A."/>
            <person name="Abrahante J.E."/>
            <person name="Garbe J."/>
        </authorList>
    </citation>
    <scope>NUCLEOTIDE SEQUENCE</scope>
    <source>
        <strain evidence="2">Duluth1</strain>
        <tissue evidence="2">Whole animal</tissue>
    </source>
</reference>
<dbReference type="InterPro" id="IPR003323">
    <property type="entry name" value="OTU_dom"/>
</dbReference>